<reference evidence="1" key="1">
    <citation type="submission" date="2013-08" db="EMBL/GenBank/DDBJ databases">
        <authorList>
            <person name="Mendez C."/>
            <person name="Richter M."/>
            <person name="Ferrer M."/>
            <person name="Sanchez J."/>
        </authorList>
    </citation>
    <scope>NUCLEOTIDE SEQUENCE</scope>
</reference>
<gene>
    <name evidence="1" type="ORF">B1A_13514</name>
</gene>
<protein>
    <submittedName>
        <fullName evidence="1">Uncharacterized protein</fullName>
    </submittedName>
</protein>
<accession>T0ZPI3</accession>
<dbReference type="Gene3D" id="3.30.479.10">
    <property type="entry name" value="6-pyruvoyl tetrahydropterin synthase/QueD"/>
    <property type="match status" value="1"/>
</dbReference>
<dbReference type="EMBL" id="AUZX01009886">
    <property type="protein sequence ID" value="EQD50251.1"/>
    <property type="molecule type" value="Genomic_DNA"/>
</dbReference>
<comment type="caution">
    <text evidence="1">The sequence shown here is derived from an EMBL/GenBank/DDBJ whole genome shotgun (WGS) entry which is preliminary data.</text>
</comment>
<evidence type="ECO:0000313" key="1">
    <source>
        <dbReference type="EMBL" id="EQD50251.1"/>
    </source>
</evidence>
<reference evidence="1" key="2">
    <citation type="journal article" date="2014" name="ISME J.">
        <title>Microbial stratification in low pH oxic and suboxic macroscopic growths along an acid mine drainage.</title>
        <authorList>
            <person name="Mendez-Garcia C."/>
            <person name="Mesa V."/>
            <person name="Sprenger R.R."/>
            <person name="Richter M."/>
            <person name="Diez M.S."/>
            <person name="Solano J."/>
            <person name="Bargiela R."/>
            <person name="Golyshina O.V."/>
            <person name="Manteca A."/>
            <person name="Ramos J.L."/>
            <person name="Gallego J.R."/>
            <person name="Llorente I."/>
            <person name="Martins Dos Santos V.A."/>
            <person name="Jensen O.N."/>
            <person name="Pelaez A.I."/>
            <person name="Sanchez J."/>
            <person name="Ferrer M."/>
        </authorList>
    </citation>
    <scope>NUCLEOTIDE SEQUENCE</scope>
</reference>
<name>T0ZPI3_9ZZZZ</name>
<sequence>MRSVEVDLSKERMKFSAGHFTVFSASERENLHGHNFT</sequence>
<proteinExistence type="predicted"/>
<dbReference type="AlphaFoldDB" id="T0ZPI3"/>
<feature type="non-terminal residue" evidence="1">
    <location>
        <position position="37"/>
    </location>
</feature>
<organism evidence="1">
    <name type="scientific">mine drainage metagenome</name>
    <dbReference type="NCBI Taxonomy" id="410659"/>
    <lineage>
        <taxon>unclassified sequences</taxon>
        <taxon>metagenomes</taxon>
        <taxon>ecological metagenomes</taxon>
    </lineage>
</organism>
<dbReference type="SUPFAM" id="SSF55620">
    <property type="entry name" value="Tetrahydrobiopterin biosynthesis enzymes-like"/>
    <property type="match status" value="1"/>
</dbReference>
<dbReference type="InterPro" id="IPR038418">
    <property type="entry name" value="6-PTP_synth/QueD_sf"/>
</dbReference>